<comment type="caution">
    <text evidence="3">The sequence shown here is derived from an EMBL/GenBank/DDBJ whole genome shotgun (WGS) entry which is preliminary data.</text>
</comment>
<evidence type="ECO:0000259" key="1">
    <source>
        <dbReference type="Pfam" id="PF00534"/>
    </source>
</evidence>
<proteinExistence type="predicted"/>
<dbReference type="SUPFAM" id="SSF53756">
    <property type="entry name" value="UDP-Glycosyltransferase/glycogen phosphorylase"/>
    <property type="match status" value="1"/>
</dbReference>
<dbReference type="CDD" id="cd03801">
    <property type="entry name" value="GT4_PimA-like"/>
    <property type="match status" value="1"/>
</dbReference>
<gene>
    <name evidence="3" type="ORF">ENM11_08840</name>
</gene>
<sequence>MKVLMVGRKPSIALEELRHYWGDVDVSTGFTPRMKRYDLVVAQEPTLRIGLPALTQAKLSGAAFVCEVHGNYLQTGFLPLKDLMAAKIVLKSSDLVRAVSSQIAGSLRSWGVKNVMVIPSVYIKLELFRPLTMHSQRGPVVLSASRLVPEKGLGLLIDAVPKMLRSLPTLEVRVVGDGPERSRLEALVRRRGLEGVVRFFGWVGQDELVKHYNEAAVFVCTSFHEGGPRTVFEAAACHTPFVSTAVGLVPEFFTDGREGFIIRERNSDLLAEHVLQLLENPDLRQEMGVRGREVVEREFEWRKAIKKYATAYLKIFRKDVRSRPFSKNSQ</sequence>
<evidence type="ECO:0000313" key="3">
    <source>
        <dbReference type="EMBL" id="HHK69230.1"/>
    </source>
</evidence>
<feature type="domain" description="Glycosyltransferase subfamily 4-like N-terminal" evidence="2">
    <location>
        <begin position="33"/>
        <end position="119"/>
    </location>
</feature>
<dbReference type="PANTHER" id="PTHR45947">
    <property type="entry name" value="SULFOQUINOVOSYL TRANSFERASE SQD2"/>
    <property type="match status" value="1"/>
</dbReference>
<organism evidence="3">
    <name type="scientific">Caldiarchaeum subterraneum</name>
    <dbReference type="NCBI Taxonomy" id="311458"/>
    <lineage>
        <taxon>Archaea</taxon>
        <taxon>Nitrososphaerota</taxon>
        <taxon>Candidatus Caldarchaeales</taxon>
        <taxon>Candidatus Caldarchaeaceae</taxon>
        <taxon>Candidatus Caldarchaeum</taxon>
    </lineage>
</organism>
<dbReference type="Gene3D" id="3.40.50.2000">
    <property type="entry name" value="Glycogen Phosphorylase B"/>
    <property type="match status" value="2"/>
</dbReference>
<dbReference type="AlphaFoldDB" id="A0A7C5QB37"/>
<dbReference type="PANTHER" id="PTHR45947:SF3">
    <property type="entry name" value="SULFOQUINOVOSYL TRANSFERASE SQD2"/>
    <property type="match status" value="1"/>
</dbReference>
<dbReference type="Pfam" id="PF13579">
    <property type="entry name" value="Glyco_trans_4_4"/>
    <property type="match status" value="1"/>
</dbReference>
<reference evidence="3" key="1">
    <citation type="journal article" date="2020" name="mSystems">
        <title>Genome- and Community-Level Interaction Insights into Carbon Utilization and Element Cycling Functions of Hydrothermarchaeota in Hydrothermal Sediment.</title>
        <authorList>
            <person name="Zhou Z."/>
            <person name="Liu Y."/>
            <person name="Xu W."/>
            <person name="Pan J."/>
            <person name="Luo Z.H."/>
            <person name="Li M."/>
        </authorList>
    </citation>
    <scope>NUCLEOTIDE SEQUENCE [LARGE SCALE GENOMIC DNA]</scope>
    <source>
        <strain evidence="3">SpSt-1056</strain>
    </source>
</reference>
<evidence type="ECO:0000259" key="2">
    <source>
        <dbReference type="Pfam" id="PF13579"/>
    </source>
</evidence>
<dbReference type="InterPro" id="IPR050194">
    <property type="entry name" value="Glycosyltransferase_grp1"/>
</dbReference>
<dbReference type="EMBL" id="DRWN01000071">
    <property type="protein sequence ID" value="HHK69230.1"/>
    <property type="molecule type" value="Genomic_DNA"/>
</dbReference>
<dbReference type="GO" id="GO:0016757">
    <property type="term" value="F:glycosyltransferase activity"/>
    <property type="evidence" value="ECO:0007669"/>
    <property type="project" value="InterPro"/>
</dbReference>
<dbReference type="InterPro" id="IPR028098">
    <property type="entry name" value="Glyco_trans_4-like_N"/>
</dbReference>
<dbReference type="InterPro" id="IPR001296">
    <property type="entry name" value="Glyco_trans_1"/>
</dbReference>
<feature type="domain" description="Glycosyl transferase family 1" evidence="1">
    <location>
        <begin position="137"/>
        <end position="293"/>
    </location>
</feature>
<keyword evidence="3" id="KW-0808">Transferase</keyword>
<dbReference type="Pfam" id="PF00534">
    <property type="entry name" value="Glycos_transf_1"/>
    <property type="match status" value="1"/>
</dbReference>
<protein>
    <submittedName>
        <fullName evidence="3">Glycosyltransferase family 1 protein</fullName>
    </submittedName>
</protein>
<accession>A0A7C5QB37</accession>
<name>A0A7C5QB37_CALS0</name>